<accession>A0A1M6DWZ4</accession>
<dbReference type="InterPro" id="IPR051907">
    <property type="entry name" value="DoxX-like_oxidoreductase"/>
</dbReference>
<feature type="transmembrane region" description="Helical" evidence="7">
    <location>
        <begin position="46"/>
        <end position="64"/>
    </location>
</feature>
<reference evidence="9" key="1">
    <citation type="submission" date="2016-11" db="EMBL/GenBank/DDBJ databases">
        <authorList>
            <person name="Varghese N."/>
            <person name="Submissions S."/>
        </authorList>
    </citation>
    <scope>NUCLEOTIDE SEQUENCE [LARGE SCALE GENOMIC DNA]</scope>
    <source>
        <strain evidence="9">DSM 100564</strain>
    </source>
</reference>
<name>A0A1M6DWZ4_9RHOB</name>
<keyword evidence="3" id="KW-1003">Cell membrane</keyword>
<sequence length="184" mass="20178">MNALISLHNSVFSRVNRVDWLLPTLARFVFAAVLVGYYWHSGLTKLGNGILGLFQPSVGAYVQIFPRALEAAGYDTSQLSVFHWAIVTAGTWAEFILPVMIVLGLLTRLSALGMIGFVVLQSLTDIVGHHADAVTVGAWFDRFENSAIMDQRAFWVFLLVVLVVKGAGPLSVDAILARRTQSEM</sequence>
<evidence type="ECO:0000256" key="5">
    <source>
        <dbReference type="ARBA" id="ARBA00022989"/>
    </source>
</evidence>
<keyword evidence="4 7" id="KW-0812">Transmembrane</keyword>
<evidence type="ECO:0000256" key="3">
    <source>
        <dbReference type="ARBA" id="ARBA00022475"/>
    </source>
</evidence>
<feature type="transmembrane region" description="Helical" evidence="7">
    <location>
        <begin position="20"/>
        <end position="39"/>
    </location>
</feature>
<evidence type="ECO:0000313" key="9">
    <source>
        <dbReference type="Proteomes" id="UP000183982"/>
    </source>
</evidence>
<keyword evidence="5 7" id="KW-1133">Transmembrane helix</keyword>
<comment type="subcellular location">
    <subcellularLocation>
        <location evidence="1">Cell membrane</location>
        <topology evidence="1">Multi-pass membrane protein</topology>
    </subcellularLocation>
</comment>
<dbReference type="OrthoDB" id="121744at2"/>
<organism evidence="8 9">
    <name type="scientific">Shimia gijangensis</name>
    <dbReference type="NCBI Taxonomy" id="1470563"/>
    <lineage>
        <taxon>Bacteria</taxon>
        <taxon>Pseudomonadati</taxon>
        <taxon>Pseudomonadota</taxon>
        <taxon>Alphaproteobacteria</taxon>
        <taxon>Rhodobacterales</taxon>
        <taxon>Roseobacteraceae</taxon>
    </lineage>
</organism>
<feature type="transmembrane region" description="Helical" evidence="7">
    <location>
        <begin position="84"/>
        <end position="106"/>
    </location>
</feature>
<dbReference type="AlphaFoldDB" id="A0A1M6DWZ4"/>
<dbReference type="EMBL" id="FQZQ01000003">
    <property type="protein sequence ID" value="SHI77538.1"/>
    <property type="molecule type" value="Genomic_DNA"/>
</dbReference>
<dbReference type="RefSeq" id="WP_073249329.1">
    <property type="nucleotide sequence ID" value="NZ_FQZQ01000003.1"/>
</dbReference>
<gene>
    <name evidence="8" type="ORF">SAMN05444000_10327</name>
</gene>
<evidence type="ECO:0000256" key="2">
    <source>
        <dbReference type="ARBA" id="ARBA00006679"/>
    </source>
</evidence>
<comment type="similarity">
    <text evidence="2">Belongs to the DoxX family.</text>
</comment>
<keyword evidence="6 7" id="KW-0472">Membrane</keyword>
<dbReference type="GO" id="GO:0005886">
    <property type="term" value="C:plasma membrane"/>
    <property type="evidence" value="ECO:0007669"/>
    <property type="project" value="UniProtKB-SubCell"/>
</dbReference>
<evidence type="ECO:0000313" key="8">
    <source>
        <dbReference type="EMBL" id="SHI77538.1"/>
    </source>
</evidence>
<evidence type="ECO:0000256" key="4">
    <source>
        <dbReference type="ARBA" id="ARBA00022692"/>
    </source>
</evidence>
<dbReference type="Pfam" id="PF07681">
    <property type="entry name" value="DoxX"/>
    <property type="match status" value="1"/>
</dbReference>
<evidence type="ECO:0000256" key="1">
    <source>
        <dbReference type="ARBA" id="ARBA00004651"/>
    </source>
</evidence>
<keyword evidence="9" id="KW-1185">Reference proteome</keyword>
<evidence type="ECO:0000256" key="7">
    <source>
        <dbReference type="SAM" id="Phobius"/>
    </source>
</evidence>
<protein>
    <submittedName>
        <fullName evidence="8">Putative oxidoreductase</fullName>
    </submittedName>
</protein>
<dbReference type="PANTHER" id="PTHR33452:SF1">
    <property type="entry name" value="INNER MEMBRANE PROTEIN YPHA-RELATED"/>
    <property type="match status" value="1"/>
</dbReference>
<dbReference type="PANTHER" id="PTHR33452">
    <property type="entry name" value="OXIDOREDUCTASE CATD-RELATED"/>
    <property type="match status" value="1"/>
</dbReference>
<proteinExistence type="inferred from homology"/>
<evidence type="ECO:0000256" key="6">
    <source>
        <dbReference type="ARBA" id="ARBA00023136"/>
    </source>
</evidence>
<dbReference type="Proteomes" id="UP000183982">
    <property type="component" value="Unassembled WGS sequence"/>
</dbReference>
<dbReference type="InterPro" id="IPR032808">
    <property type="entry name" value="DoxX"/>
</dbReference>
<feature type="transmembrane region" description="Helical" evidence="7">
    <location>
        <begin position="152"/>
        <end position="176"/>
    </location>
</feature>
<dbReference type="STRING" id="1470563.SAMN05444000_10327"/>